<keyword evidence="2" id="KW-0378">Hydrolase</keyword>
<organism evidence="11 12">
    <name type="scientific">Actinoalloteichus fjordicus</name>
    <dbReference type="NCBI Taxonomy" id="1612552"/>
    <lineage>
        <taxon>Bacteria</taxon>
        <taxon>Bacillati</taxon>
        <taxon>Actinomycetota</taxon>
        <taxon>Actinomycetes</taxon>
        <taxon>Pseudonocardiales</taxon>
        <taxon>Pseudonocardiaceae</taxon>
        <taxon>Actinoalloteichus</taxon>
    </lineage>
</organism>
<dbReference type="SUPFAM" id="SSF48208">
    <property type="entry name" value="Six-hairpin glycosidases"/>
    <property type="match status" value="1"/>
</dbReference>
<dbReference type="InterPro" id="IPR023309">
    <property type="entry name" value="Endo-1-4-beta-glucanase_dom2"/>
</dbReference>
<evidence type="ECO:0000256" key="2">
    <source>
        <dbReference type="ARBA" id="ARBA00022801"/>
    </source>
</evidence>
<dbReference type="InterPro" id="IPR027390">
    <property type="entry name" value="Endoglucanase_F_dom3"/>
</dbReference>
<evidence type="ECO:0000256" key="1">
    <source>
        <dbReference type="ARBA" id="ARBA00022729"/>
    </source>
</evidence>
<dbReference type="Gene3D" id="2.60.40.290">
    <property type="match status" value="1"/>
</dbReference>
<dbReference type="SUPFAM" id="SSF49384">
    <property type="entry name" value="Carbohydrate-binding domain"/>
    <property type="match status" value="1"/>
</dbReference>
<dbReference type="PROSITE" id="PS00561">
    <property type="entry name" value="CBM2_A"/>
    <property type="match status" value="1"/>
</dbReference>
<dbReference type="GO" id="GO:0030247">
    <property type="term" value="F:polysaccharide binding"/>
    <property type="evidence" value="ECO:0007669"/>
    <property type="project" value="UniProtKB-UniRule"/>
</dbReference>
<dbReference type="InterPro" id="IPR000556">
    <property type="entry name" value="Glyco_hydro_48F"/>
</dbReference>
<reference evidence="12" key="1">
    <citation type="submission" date="2016-06" db="EMBL/GenBank/DDBJ databases">
        <title>Complete genome sequence of Actinoalloteichus fjordicus DSM 46855 (=ADI127-17), type strain of the new species Actinoalloteichus fjordicus.</title>
        <authorList>
            <person name="Ruckert C."/>
            <person name="Nouioui I."/>
            <person name="Willmese J."/>
            <person name="van Wezel G."/>
            <person name="Klenk H.-P."/>
            <person name="Kalinowski J."/>
            <person name="Zotchev S.B."/>
        </authorList>
    </citation>
    <scope>NUCLEOTIDE SEQUENCE [LARGE SCALE GENOMIC DNA]</scope>
    <source>
        <strain evidence="12">ADI127-7</strain>
    </source>
</reference>
<dbReference type="Gene3D" id="2.170.160.10">
    <property type="entry name" value="Endo-1,4-beta-glucanase f. Domain 2"/>
    <property type="match status" value="1"/>
</dbReference>
<feature type="active site" description="Proton donor" evidence="7">
    <location>
        <position position="306"/>
    </location>
</feature>
<feature type="domain" description="CBM2" evidence="10">
    <location>
        <begin position="35"/>
        <end position="145"/>
    </location>
</feature>
<keyword evidence="6" id="KW-0624">Polysaccharide degradation</keyword>
<feature type="region of interest" description="Disordered" evidence="8">
    <location>
        <begin position="343"/>
        <end position="387"/>
    </location>
</feature>
<accession>A0AAC9PTN8</accession>
<dbReference type="GO" id="GO:0008810">
    <property type="term" value="F:cellulase activity"/>
    <property type="evidence" value="ECO:0007669"/>
    <property type="project" value="InterPro"/>
</dbReference>
<evidence type="ECO:0000256" key="8">
    <source>
        <dbReference type="SAM" id="MobiDB-lite"/>
    </source>
</evidence>
<dbReference type="SMART" id="SM00637">
    <property type="entry name" value="CBD_II"/>
    <property type="match status" value="1"/>
</dbReference>
<dbReference type="Proteomes" id="UP000185511">
    <property type="component" value="Chromosome"/>
</dbReference>
<dbReference type="PROSITE" id="PS51173">
    <property type="entry name" value="CBM2"/>
    <property type="match status" value="1"/>
</dbReference>
<dbReference type="InterPro" id="IPR008928">
    <property type="entry name" value="6-hairpin_glycosidase_sf"/>
</dbReference>
<keyword evidence="4" id="KW-0119">Carbohydrate metabolism</keyword>
<dbReference type="PRINTS" id="PR00844">
    <property type="entry name" value="GLHYDRLASE48"/>
</dbReference>
<feature type="chain" id="PRO_5042149710" evidence="9">
    <location>
        <begin position="37"/>
        <end position="895"/>
    </location>
</feature>
<keyword evidence="12" id="KW-1185">Reference proteome</keyword>
<proteinExistence type="predicted"/>
<evidence type="ECO:0000313" key="11">
    <source>
        <dbReference type="EMBL" id="APU16237.1"/>
    </source>
</evidence>
<feature type="active site" description="Nucleophile" evidence="7">
    <location>
        <position position="479"/>
    </location>
</feature>
<dbReference type="AlphaFoldDB" id="A0AAC9PTN8"/>
<dbReference type="InterPro" id="IPR001919">
    <property type="entry name" value="CBD2"/>
</dbReference>
<dbReference type="GO" id="GO:0030245">
    <property type="term" value="P:cellulose catabolic process"/>
    <property type="evidence" value="ECO:0007669"/>
    <property type="project" value="UniProtKB-KW"/>
</dbReference>
<evidence type="ECO:0000256" key="3">
    <source>
        <dbReference type="ARBA" id="ARBA00023001"/>
    </source>
</evidence>
<dbReference type="Pfam" id="PF02011">
    <property type="entry name" value="Glyco_hydro_48"/>
    <property type="match status" value="1"/>
</dbReference>
<dbReference type="Pfam" id="PF00553">
    <property type="entry name" value="CBM_2"/>
    <property type="match status" value="1"/>
</dbReference>
<evidence type="ECO:0000256" key="6">
    <source>
        <dbReference type="ARBA" id="ARBA00023326"/>
    </source>
</evidence>
<keyword evidence="1 9" id="KW-0732">Signal</keyword>
<keyword evidence="3" id="KW-0136">Cellulose degradation</keyword>
<sequence>MRSDRLTRWSKRPLPAAAAATLLAAVIVPITAPAGAAQNVQCSVDYQITNEWNSGFGAEVSLTNEGSTPLNGWSLTWTYPDGQRVTQGWNSQITQSGAVVTARNVSWNGTVAPGASATFGFNASKASTNTAPVDFAVNGATCGDLGEPPVDERTIVSSRSSLSVRQGESASFALSLAAAPQNNVNVQLTRTSGTANLSLGSSSLSFGPGNWNTGRPVTVTSADSDAAPGTATFTATADGYAPAVIVVREIGAAQSDYEAAFLEQYEKIKDPASGYFRDVGGLLVPYHSVETLIVEAPDHGHQTTSEAYSYYLWLEAAYARITEDWEPFNRAWESLETFIVPGSEDQPTNAAYDPSSPATYAGESPTPRDYPSPLDADVPVGEDPLGAELTSTYGDSDVYGMAWLLDVDNVYGFGFCGDGSSDEPVFMNSYQRGSNESVWETVPHPSCETFDFGGENGYLDLFTGDEQYSEQWRYTAAPDADARVVQVAYLAKSWAEAQGQGDAVADTVADAVKMGDYLRYSMYDKYFKEIGDCTDPITCPAGSGKNSSHYLLSWYYSWGGALASAEYPWSFRIGGSGVHQGYQNPMAAWALSEADGMAPQSPSAQQDWAQSLDRQLEFIQWLQAPEGGIAGGATNNWEGRYAEPPANSATFYGMYYDWQPVWNDPPSNRWFGFQAWGMERIAQLYDVTGDERAGEIVANWVDWAIANTEVGTGGDFAVPSDLDWSGQPDDWNPDNPGDNSGLSVEVLNHTQDVGVTASYVKTLLHYAAESGDAEARATGEALLDALLANETDIGISVPETRTDYQRFDDAYDAGTDQGLYVPEGWTGAMPNGDVIDSDATFGSIRSFYEDDPDWPQVQAYLDGGDAPTFTYHRFWAQAEIATAFALHAELFGAAE</sequence>
<evidence type="ECO:0000259" key="10">
    <source>
        <dbReference type="PROSITE" id="PS51173"/>
    </source>
</evidence>
<dbReference type="RefSeq" id="WP_075741810.1">
    <property type="nucleotide sequence ID" value="NZ_CP016076.1"/>
</dbReference>
<feature type="signal peptide" evidence="9">
    <location>
        <begin position="1"/>
        <end position="36"/>
    </location>
</feature>
<protein>
    <submittedName>
        <fullName evidence="11">Cellulose binding protein</fullName>
    </submittedName>
</protein>
<evidence type="ECO:0000256" key="4">
    <source>
        <dbReference type="ARBA" id="ARBA00023277"/>
    </source>
</evidence>
<dbReference type="KEGG" id="acad:UA74_21060"/>
<name>A0AAC9PTN8_9PSEU</name>
<dbReference type="InterPro" id="IPR018366">
    <property type="entry name" value="CBM2_CS"/>
</dbReference>
<evidence type="ECO:0000256" key="5">
    <source>
        <dbReference type="ARBA" id="ARBA00023295"/>
    </source>
</evidence>
<dbReference type="Gene3D" id="1.50.10.10">
    <property type="match status" value="1"/>
</dbReference>
<dbReference type="EMBL" id="CP016076">
    <property type="protein sequence ID" value="APU16237.1"/>
    <property type="molecule type" value="Genomic_DNA"/>
</dbReference>
<evidence type="ECO:0000313" key="12">
    <source>
        <dbReference type="Proteomes" id="UP000185511"/>
    </source>
</evidence>
<gene>
    <name evidence="11" type="ORF">UA74_21060</name>
</gene>
<evidence type="ECO:0000256" key="9">
    <source>
        <dbReference type="SAM" id="SignalP"/>
    </source>
</evidence>
<dbReference type="InterPro" id="IPR012291">
    <property type="entry name" value="CBM2_carb-bd_dom_sf"/>
</dbReference>
<dbReference type="InterPro" id="IPR008965">
    <property type="entry name" value="CBM2/CBM3_carb-bd_dom_sf"/>
</dbReference>
<keyword evidence="5" id="KW-0326">Glycosidase</keyword>
<dbReference type="InterPro" id="IPR012341">
    <property type="entry name" value="6hp_glycosidase-like_sf"/>
</dbReference>
<evidence type="ECO:0000256" key="7">
    <source>
        <dbReference type="PIRSR" id="PIRSR600556-1"/>
    </source>
</evidence>
<dbReference type="Gene3D" id="4.10.870.10">
    <property type="entry name" value="Endo-1,4-beta-glucanase f. Domain 3"/>
    <property type="match status" value="1"/>
</dbReference>